<gene>
    <name evidence="1" type="ORF">EDD27_8254</name>
</gene>
<dbReference type="Proteomes" id="UP000284824">
    <property type="component" value="Unassembled WGS sequence"/>
</dbReference>
<comment type="caution">
    <text evidence="1">The sequence shown here is derived from an EMBL/GenBank/DDBJ whole genome shotgun (WGS) entry which is preliminary data.</text>
</comment>
<evidence type="ECO:0000313" key="1">
    <source>
        <dbReference type="EMBL" id="RVX45455.1"/>
    </source>
</evidence>
<sequence length="139" mass="15140">MALGNGVRFPVRFEHVFPAGCVLVPGSIAQGEDYDDKTGKRTPSKDKVTQLRVWQCRVMDMDPELGSRSREVSVKILAEVQPVPPTGQMFEPVEFAEMTVTPYVNNNGRLAYSLRAMGIVRPNGGRPANAQAPAPKDGA</sequence>
<evidence type="ECO:0000313" key="2">
    <source>
        <dbReference type="Proteomes" id="UP000284824"/>
    </source>
</evidence>
<name>A0A438MJ18_9ACTN</name>
<organism evidence="1 2">
    <name type="scientific">Nonomuraea polychroma</name>
    <dbReference type="NCBI Taxonomy" id="46176"/>
    <lineage>
        <taxon>Bacteria</taxon>
        <taxon>Bacillati</taxon>
        <taxon>Actinomycetota</taxon>
        <taxon>Actinomycetes</taxon>
        <taxon>Streptosporangiales</taxon>
        <taxon>Streptosporangiaceae</taxon>
        <taxon>Nonomuraea</taxon>
    </lineage>
</organism>
<keyword evidence="2" id="KW-1185">Reference proteome</keyword>
<protein>
    <submittedName>
        <fullName evidence="1">Uncharacterized protein</fullName>
    </submittedName>
</protein>
<dbReference type="EMBL" id="SAUN01000001">
    <property type="protein sequence ID" value="RVX45455.1"/>
    <property type="molecule type" value="Genomic_DNA"/>
</dbReference>
<dbReference type="AlphaFoldDB" id="A0A438MJ18"/>
<proteinExistence type="predicted"/>
<dbReference type="RefSeq" id="WP_127937069.1">
    <property type="nucleotide sequence ID" value="NZ_SAUN01000001.1"/>
</dbReference>
<dbReference type="OrthoDB" id="4299905at2"/>
<reference evidence="1 2" key="1">
    <citation type="submission" date="2019-01" db="EMBL/GenBank/DDBJ databases">
        <title>Sequencing the genomes of 1000 actinobacteria strains.</title>
        <authorList>
            <person name="Klenk H.-P."/>
        </authorList>
    </citation>
    <scope>NUCLEOTIDE SEQUENCE [LARGE SCALE GENOMIC DNA]</scope>
    <source>
        <strain evidence="1 2">DSM 43925</strain>
    </source>
</reference>
<accession>A0A438MJ18</accession>